<proteinExistence type="inferred from homology"/>
<evidence type="ECO:0000256" key="6">
    <source>
        <dbReference type="ARBA" id="ARBA00023136"/>
    </source>
</evidence>
<organism evidence="11 12">
    <name type="scientific">Duganella zoogloeoides</name>
    <dbReference type="NCBI Taxonomy" id="75659"/>
    <lineage>
        <taxon>Bacteria</taxon>
        <taxon>Pseudomonadati</taxon>
        <taxon>Pseudomonadota</taxon>
        <taxon>Betaproteobacteria</taxon>
        <taxon>Burkholderiales</taxon>
        <taxon>Oxalobacteraceae</taxon>
        <taxon>Telluria group</taxon>
        <taxon>Duganella</taxon>
    </lineage>
</organism>
<dbReference type="EMBL" id="CP140152">
    <property type="protein sequence ID" value="WQH03078.1"/>
    <property type="molecule type" value="Genomic_DNA"/>
</dbReference>
<keyword evidence="4 7" id="KW-0812">Transmembrane</keyword>
<dbReference type="InterPro" id="IPR011066">
    <property type="entry name" value="MscS_channel_C_sf"/>
</dbReference>
<keyword evidence="5 7" id="KW-1133">Transmembrane helix</keyword>
<evidence type="ECO:0000256" key="7">
    <source>
        <dbReference type="SAM" id="Phobius"/>
    </source>
</evidence>
<gene>
    <name evidence="11" type="ORF">SR858_18685</name>
</gene>
<comment type="subcellular location">
    <subcellularLocation>
        <location evidence="1">Cell membrane</location>
        <topology evidence="1">Multi-pass membrane protein</topology>
    </subcellularLocation>
</comment>
<feature type="domain" description="Mechanosensitive ion channel MscS C-terminal" evidence="10">
    <location>
        <begin position="701"/>
        <end position="783"/>
    </location>
</feature>
<evidence type="ECO:0000256" key="2">
    <source>
        <dbReference type="ARBA" id="ARBA00008017"/>
    </source>
</evidence>
<dbReference type="InterPro" id="IPR006685">
    <property type="entry name" value="MscS_channel_2nd"/>
</dbReference>
<accession>A0ABZ0XUG1</accession>
<dbReference type="InterPro" id="IPR049278">
    <property type="entry name" value="MS_channel_C"/>
</dbReference>
<name>A0ABZ0XUG1_9BURK</name>
<dbReference type="SUPFAM" id="SSF50182">
    <property type="entry name" value="Sm-like ribonucleoproteins"/>
    <property type="match status" value="1"/>
</dbReference>
<dbReference type="GeneID" id="43166519"/>
<dbReference type="InterPro" id="IPR011014">
    <property type="entry name" value="MscS_channel_TM-2"/>
</dbReference>
<feature type="signal peptide" evidence="8">
    <location>
        <begin position="1"/>
        <end position="20"/>
    </location>
</feature>
<keyword evidence="8" id="KW-0732">Signal</keyword>
<feature type="transmembrane region" description="Helical" evidence="7">
    <location>
        <begin position="610"/>
        <end position="632"/>
    </location>
</feature>
<feature type="transmembrane region" description="Helical" evidence="7">
    <location>
        <begin position="346"/>
        <end position="362"/>
    </location>
</feature>
<comment type="similarity">
    <text evidence="2">Belongs to the MscS (TC 1.A.23) family.</text>
</comment>
<dbReference type="Gene3D" id="3.30.70.100">
    <property type="match status" value="1"/>
</dbReference>
<dbReference type="SUPFAM" id="SSF82689">
    <property type="entry name" value="Mechanosensitive channel protein MscS (YggB), C-terminal domain"/>
    <property type="match status" value="1"/>
</dbReference>
<dbReference type="Gene3D" id="1.10.287.1260">
    <property type="match status" value="1"/>
</dbReference>
<dbReference type="Pfam" id="PF00924">
    <property type="entry name" value="MS_channel_2nd"/>
    <property type="match status" value="1"/>
</dbReference>
<evidence type="ECO:0000256" key="1">
    <source>
        <dbReference type="ARBA" id="ARBA00004651"/>
    </source>
</evidence>
<dbReference type="SUPFAM" id="SSF82861">
    <property type="entry name" value="Mechanosensitive channel protein MscS (YggB), transmembrane region"/>
    <property type="match status" value="1"/>
</dbReference>
<feature type="transmembrane region" description="Helical" evidence="7">
    <location>
        <begin position="266"/>
        <end position="286"/>
    </location>
</feature>
<dbReference type="PANTHER" id="PTHR30347:SF1">
    <property type="entry name" value="MECHANOSENSITIVE CHANNEL MSCK"/>
    <property type="match status" value="1"/>
</dbReference>
<dbReference type="Proteomes" id="UP001326110">
    <property type="component" value="Chromosome"/>
</dbReference>
<evidence type="ECO:0000313" key="12">
    <source>
        <dbReference type="Proteomes" id="UP001326110"/>
    </source>
</evidence>
<sequence>MSLPVRLAATAIWLMMLALAGLVTAAAAPPPPGAPATPITIQDILKQTDEDQQLVDVARQLLAAPPPFARLRATLDAIAAPVNAKLLSARGTALRALPIMRLESLARHWEFDARRYARWEAESRATFAPYADSAMQLAQRRLAWSAARGAGTLGGLPPVMSTRIEAVLVQIDACEAALGAALSTQFELTERASVIKARIRSGQADVGAAIDDIDRRLLKIDVPPLWQQSGIGGGAGAPLDAMQRGLDIEARFANDYNAASTGNQQALRVLQILLLPLILVLALRSRRHGSLPEAGTSALRRPVSAWLLLSLLAVLVFEPDAPLLVEEFVLMLALIPVLRLLPKNTAAWLGMPPSIAVGLYAIDRLGVAIVADVGLYRLFTLALNLLALGLTVWMLRQPCPPHAARYNMLQRLKRPLEWGVLLILAVAAICNVVGNISLAETLTSGVIESGYMALLLYAGVTACQGLLRGMLSAPEPDGGTLVHRQGPALVAACDRLLVVAGLVGWLVYSLHRFRLLRPLQNAGSSVLAVGIDVGEVSLHLGDVVVFVFSTWLAVWVAQAVRRLLREELPGHSRLPRGVGNSIASLSYYGVLLLGILFALSAAGFKVSQLMFIFGALGVGIGFGLQNVVNNFVSGVVLMFERPIQPGDVIDAAGISGTVRDIRLRATTIRTFDGADSVVPNGLLLSGNLTNWTMYDRSRRFEVTINVAYGTDAARVIAILNATAGATAGVAAEPAPVVLLTSAGDNGVNFAVRVWTADVGGWLQVRGALLENILAALQTAGIEIPYQQLDIHVRKPTGDPHE</sequence>
<feature type="transmembrane region" description="Helical" evidence="7">
    <location>
        <begin position="450"/>
        <end position="467"/>
    </location>
</feature>
<dbReference type="InterPro" id="IPR052702">
    <property type="entry name" value="MscS-like_channel"/>
</dbReference>
<evidence type="ECO:0000259" key="10">
    <source>
        <dbReference type="Pfam" id="PF21082"/>
    </source>
</evidence>
<dbReference type="InterPro" id="IPR023408">
    <property type="entry name" value="MscS_beta-dom_sf"/>
</dbReference>
<protein>
    <submittedName>
        <fullName evidence="11">Mechanosensitive ion channel</fullName>
    </submittedName>
</protein>
<evidence type="ECO:0000259" key="9">
    <source>
        <dbReference type="Pfam" id="PF00924"/>
    </source>
</evidence>
<feature type="transmembrane region" description="Helical" evidence="7">
    <location>
        <begin position="585"/>
        <end position="604"/>
    </location>
</feature>
<dbReference type="Gene3D" id="2.30.30.60">
    <property type="match status" value="1"/>
</dbReference>
<evidence type="ECO:0000313" key="11">
    <source>
        <dbReference type="EMBL" id="WQH03078.1"/>
    </source>
</evidence>
<evidence type="ECO:0000256" key="8">
    <source>
        <dbReference type="SAM" id="SignalP"/>
    </source>
</evidence>
<dbReference type="RefSeq" id="WP_019920513.1">
    <property type="nucleotide sequence ID" value="NZ_CP140152.1"/>
</dbReference>
<keyword evidence="12" id="KW-1185">Reference proteome</keyword>
<evidence type="ECO:0000256" key="4">
    <source>
        <dbReference type="ARBA" id="ARBA00022692"/>
    </source>
</evidence>
<dbReference type="PANTHER" id="PTHR30347">
    <property type="entry name" value="POTASSIUM CHANNEL RELATED"/>
    <property type="match status" value="1"/>
</dbReference>
<evidence type="ECO:0000256" key="3">
    <source>
        <dbReference type="ARBA" id="ARBA00022475"/>
    </source>
</evidence>
<feature type="domain" description="Mechanosensitive ion channel MscS" evidence="9">
    <location>
        <begin position="626"/>
        <end position="692"/>
    </location>
</feature>
<dbReference type="InterPro" id="IPR010920">
    <property type="entry name" value="LSM_dom_sf"/>
</dbReference>
<feature type="transmembrane region" description="Helical" evidence="7">
    <location>
        <begin position="416"/>
        <end position="438"/>
    </location>
</feature>
<reference evidence="11 12" key="1">
    <citation type="submission" date="2023-11" db="EMBL/GenBank/DDBJ databases">
        <title>MicrobeMod: A computational toolkit for identifying prokaryotic methylation and restriction-modification with nanopore sequencing.</title>
        <authorList>
            <person name="Crits-Christoph A."/>
            <person name="Kang S.C."/>
            <person name="Lee H."/>
            <person name="Ostrov N."/>
        </authorList>
    </citation>
    <scope>NUCLEOTIDE SEQUENCE [LARGE SCALE GENOMIC DNA]</scope>
    <source>
        <strain evidence="11 12">ATCC 25935</strain>
    </source>
</reference>
<feature type="transmembrane region" description="Helical" evidence="7">
    <location>
        <begin position="488"/>
        <end position="508"/>
    </location>
</feature>
<evidence type="ECO:0000256" key="5">
    <source>
        <dbReference type="ARBA" id="ARBA00022989"/>
    </source>
</evidence>
<keyword evidence="6 7" id="KW-0472">Membrane</keyword>
<feature type="transmembrane region" description="Helical" evidence="7">
    <location>
        <begin position="298"/>
        <end position="317"/>
    </location>
</feature>
<keyword evidence="3" id="KW-1003">Cell membrane</keyword>
<dbReference type="Pfam" id="PF21082">
    <property type="entry name" value="MS_channel_3rd"/>
    <property type="match status" value="1"/>
</dbReference>
<feature type="transmembrane region" description="Helical" evidence="7">
    <location>
        <begin position="374"/>
        <end position="395"/>
    </location>
</feature>
<feature type="chain" id="PRO_5045152098" evidence="8">
    <location>
        <begin position="21"/>
        <end position="801"/>
    </location>
</feature>